<dbReference type="OrthoDB" id="5413827at2759"/>
<dbReference type="AlphaFoldDB" id="A0A9P4IRB7"/>
<feature type="region of interest" description="Disordered" evidence="1">
    <location>
        <begin position="313"/>
        <end position="338"/>
    </location>
</feature>
<dbReference type="EMBL" id="ML978121">
    <property type="protein sequence ID" value="KAF2103950.1"/>
    <property type="molecule type" value="Genomic_DNA"/>
</dbReference>
<evidence type="ECO:0000313" key="3">
    <source>
        <dbReference type="Proteomes" id="UP000799772"/>
    </source>
</evidence>
<accession>A0A9P4IRB7</accession>
<reference evidence="2" key="1">
    <citation type="journal article" date="2020" name="Stud. Mycol.">
        <title>101 Dothideomycetes genomes: a test case for predicting lifestyles and emergence of pathogens.</title>
        <authorList>
            <person name="Haridas S."/>
            <person name="Albert R."/>
            <person name="Binder M."/>
            <person name="Bloem J."/>
            <person name="Labutti K."/>
            <person name="Salamov A."/>
            <person name="Andreopoulos B."/>
            <person name="Baker S."/>
            <person name="Barry K."/>
            <person name="Bills G."/>
            <person name="Bluhm B."/>
            <person name="Cannon C."/>
            <person name="Castanera R."/>
            <person name="Culley D."/>
            <person name="Daum C."/>
            <person name="Ezra D."/>
            <person name="Gonzalez J."/>
            <person name="Henrissat B."/>
            <person name="Kuo A."/>
            <person name="Liang C."/>
            <person name="Lipzen A."/>
            <person name="Lutzoni F."/>
            <person name="Magnuson J."/>
            <person name="Mondo S."/>
            <person name="Nolan M."/>
            <person name="Ohm R."/>
            <person name="Pangilinan J."/>
            <person name="Park H.-J."/>
            <person name="Ramirez L."/>
            <person name="Alfaro M."/>
            <person name="Sun H."/>
            <person name="Tritt A."/>
            <person name="Yoshinaga Y."/>
            <person name="Zwiers L.-H."/>
            <person name="Turgeon B."/>
            <person name="Goodwin S."/>
            <person name="Spatafora J."/>
            <person name="Crous P."/>
            <person name="Grigoriev I."/>
        </authorList>
    </citation>
    <scope>NUCLEOTIDE SEQUENCE</scope>
    <source>
        <strain evidence="2">CBS 133067</strain>
    </source>
</reference>
<keyword evidence="3" id="KW-1185">Reference proteome</keyword>
<comment type="caution">
    <text evidence="2">The sequence shown here is derived from an EMBL/GenBank/DDBJ whole genome shotgun (WGS) entry which is preliminary data.</text>
</comment>
<protein>
    <submittedName>
        <fullName evidence="2">Uncharacterized protein</fullName>
    </submittedName>
</protein>
<gene>
    <name evidence="2" type="ORF">NA57DRAFT_70162</name>
</gene>
<dbReference type="PANTHER" id="PTHR42085">
    <property type="entry name" value="F-BOX DOMAIN-CONTAINING PROTEIN"/>
    <property type="match status" value="1"/>
</dbReference>
<evidence type="ECO:0000256" key="1">
    <source>
        <dbReference type="SAM" id="MobiDB-lite"/>
    </source>
</evidence>
<proteinExistence type="predicted"/>
<dbReference type="InterPro" id="IPR038883">
    <property type="entry name" value="AN11006-like"/>
</dbReference>
<evidence type="ECO:0000313" key="2">
    <source>
        <dbReference type="EMBL" id="KAF2103950.1"/>
    </source>
</evidence>
<dbReference type="PANTHER" id="PTHR42085:SF1">
    <property type="entry name" value="F-BOX DOMAIN-CONTAINING PROTEIN"/>
    <property type="match status" value="1"/>
</dbReference>
<name>A0A9P4IRB7_9PEZI</name>
<dbReference type="Proteomes" id="UP000799772">
    <property type="component" value="Unassembled WGS sequence"/>
</dbReference>
<organism evidence="2 3">
    <name type="scientific">Rhizodiscina lignyota</name>
    <dbReference type="NCBI Taxonomy" id="1504668"/>
    <lineage>
        <taxon>Eukaryota</taxon>
        <taxon>Fungi</taxon>
        <taxon>Dikarya</taxon>
        <taxon>Ascomycota</taxon>
        <taxon>Pezizomycotina</taxon>
        <taxon>Dothideomycetes</taxon>
        <taxon>Pleosporomycetidae</taxon>
        <taxon>Aulographales</taxon>
        <taxon>Rhizodiscinaceae</taxon>
        <taxon>Rhizodiscina</taxon>
    </lineage>
</organism>
<sequence>MSLTLSARTNSLRNPRNMPQSSHLFRLPLELRQLIYRFVIAGPKYPFLKEFKGHRVSPMSSDLAHQPRPAMGLFGTCTQIRNEALPIFYKETIFWYYDRSFMQKTIVRAMEQGQHINMRHLSLIPFVDYMSDRASMGYLERQRLKFLDLAVDLPQLKTLEIPQEMLPNQSDHAEISSVWLDLMATLRGNGGYLSIVRGRLIGGEYDWRHYWSWSQAVLALASVKIETWEQFVETRISELLEDIFRAARVDNENTPLPRKNIRVQIDGTTYVVRIWGLPDKVFKSKVLMEERNNRLAERRAFRHRQHKFPGLQQDEDDTLAGFSGSRKKKLTREDARNLRKGKNRFGEVSVSV</sequence>